<evidence type="ECO:0000313" key="2">
    <source>
        <dbReference type="Proteomes" id="UP001055114"/>
    </source>
</evidence>
<evidence type="ECO:0000313" key="1">
    <source>
        <dbReference type="EMBL" id="GKH73496.1"/>
    </source>
</evidence>
<proteinExistence type="predicted"/>
<dbReference type="EMBL" id="BQNZ01000003">
    <property type="protein sequence ID" value="GKH73496.1"/>
    <property type="molecule type" value="Genomic_DNA"/>
</dbReference>
<dbReference type="AlphaFoldDB" id="A0AA37K8Y5"/>
<name>A0AA37K8Y5_9BACT</name>
<dbReference type="Proteomes" id="UP001055114">
    <property type="component" value="Unassembled WGS sequence"/>
</dbReference>
<reference evidence="1" key="1">
    <citation type="submission" date="2022-01" db="EMBL/GenBank/DDBJ databases">
        <title>Novel bile acid biosynthetic pathways are enriched in the microbiome of centenarians.</title>
        <authorList>
            <person name="Sato Y."/>
            <person name="Atarashi K."/>
            <person name="Plichta R.D."/>
            <person name="Arai Y."/>
            <person name="Sasajima S."/>
            <person name="Kearney M.S."/>
            <person name="Suda W."/>
            <person name="Takeshita K."/>
            <person name="Sasaki T."/>
            <person name="Okamoto S."/>
            <person name="Skelly N.A."/>
            <person name="Okamura Y."/>
            <person name="Vlamakis H."/>
            <person name="Li Y."/>
            <person name="Tanoue T."/>
            <person name="Takei H."/>
            <person name="Nittono H."/>
            <person name="Narushima S."/>
            <person name="Irie J."/>
            <person name="Itoh H."/>
            <person name="Moriya K."/>
            <person name="Sugiura Y."/>
            <person name="Suematsu M."/>
            <person name="Moritoki N."/>
            <person name="Shibata S."/>
            <person name="Littman R.D."/>
            <person name="Fischbach A.M."/>
            <person name="Uwamino Y."/>
            <person name="Inoue T."/>
            <person name="Honda A."/>
            <person name="Hattori M."/>
            <person name="Murai T."/>
            <person name="Xavier J.R."/>
            <person name="Hirose N."/>
            <person name="Honda K."/>
        </authorList>
    </citation>
    <scope>NUCLEOTIDE SEQUENCE</scope>
    <source>
        <strain evidence="1">CE91-St3</strain>
    </source>
</reference>
<sequence length="119" mass="14068">MLKSLHSLVHSFPNESFSFKELVENERFSLYMGGSLDYPVAQPDPLKDPQPVYRVFIDDGKLWFNQPDEYIIPANKLSVEAICEIQNSLHEFCHTYFEFMQQDEPEGMDIYEEETIFEY</sequence>
<protein>
    <submittedName>
        <fullName evidence="1">Uncharacterized protein</fullName>
    </submittedName>
</protein>
<gene>
    <name evidence="1" type="ORF">CE91St3_33590</name>
</gene>
<accession>A0AA37K8Y5</accession>
<organism evidence="1 2">
    <name type="scientific">Parabacteroides merdae</name>
    <dbReference type="NCBI Taxonomy" id="46503"/>
    <lineage>
        <taxon>Bacteria</taxon>
        <taxon>Pseudomonadati</taxon>
        <taxon>Bacteroidota</taxon>
        <taxon>Bacteroidia</taxon>
        <taxon>Bacteroidales</taxon>
        <taxon>Tannerellaceae</taxon>
        <taxon>Parabacteroides</taxon>
    </lineage>
</organism>
<comment type="caution">
    <text evidence="1">The sequence shown here is derived from an EMBL/GenBank/DDBJ whole genome shotgun (WGS) entry which is preliminary data.</text>
</comment>